<evidence type="ECO:0000313" key="3">
    <source>
        <dbReference type="EMBL" id="SFR07108.1"/>
    </source>
</evidence>
<dbReference type="AlphaFoldDB" id="A0A1I6DP19"/>
<accession>A0A1I6DP19</accession>
<sequence>MDTKLIEKIQKLLALSESSNRHEAELAMLKAQELLAKNKLSLKEVKEFKTFSSAIKENITKVTFTKAKWKAKLAKLIADNFGCYHYFKTRRTNTITFFGREEDITVCNIVLEYAVDCINSAVKRLRYQYMREGCSTRGLENDYALGFIDGLHEKFEEQKKRNQEWGLVLVKDKEVVDAYSQIKFKGTVKTNTYYQGYSEAYEKGYEDGEKFSISDKITERETEEPMALGSGI</sequence>
<evidence type="ECO:0000313" key="4">
    <source>
        <dbReference type="Proteomes" id="UP000199584"/>
    </source>
</evidence>
<reference evidence="4" key="1">
    <citation type="submission" date="2016-10" db="EMBL/GenBank/DDBJ databases">
        <authorList>
            <person name="Varghese N."/>
            <person name="Submissions S."/>
        </authorList>
    </citation>
    <scope>NUCLEOTIDE SEQUENCE [LARGE SCALE GENOMIC DNA]</scope>
    <source>
        <strain evidence="4">DSM 3669</strain>
    </source>
</reference>
<dbReference type="InterPro" id="IPR024498">
    <property type="entry name" value="DUF2786"/>
</dbReference>
<dbReference type="Pfam" id="PF23771">
    <property type="entry name" value="DUF7168"/>
    <property type="match status" value="1"/>
</dbReference>
<evidence type="ECO:0000259" key="2">
    <source>
        <dbReference type="Pfam" id="PF23771"/>
    </source>
</evidence>
<dbReference type="STRING" id="39060.SAMN05660706_11441"/>
<organism evidence="3 4">
    <name type="scientific">Desulfoscipio geothermicus DSM 3669</name>
    <dbReference type="NCBI Taxonomy" id="1121426"/>
    <lineage>
        <taxon>Bacteria</taxon>
        <taxon>Bacillati</taxon>
        <taxon>Bacillota</taxon>
        <taxon>Clostridia</taxon>
        <taxon>Eubacteriales</taxon>
        <taxon>Desulfallaceae</taxon>
        <taxon>Desulfoscipio</taxon>
    </lineage>
</organism>
<keyword evidence="4" id="KW-1185">Reference proteome</keyword>
<dbReference type="InterPro" id="IPR055592">
    <property type="entry name" value="DUF7168"/>
</dbReference>
<dbReference type="RefSeq" id="WP_092483478.1">
    <property type="nucleotide sequence ID" value="NZ_FOYM01000014.1"/>
</dbReference>
<dbReference type="OrthoDB" id="1808266at2"/>
<dbReference type="EMBL" id="FOYM01000014">
    <property type="protein sequence ID" value="SFR07108.1"/>
    <property type="molecule type" value="Genomic_DNA"/>
</dbReference>
<name>A0A1I6DP19_9FIRM</name>
<feature type="domain" description="DUF2786" evidence="1">
    <location>
        <begin position="4"/>
        <end position="41"/>
    </location>
</feature>
<feature type="domain" description="DUF7168" evidence="2">
    <location>
        <begin position="58"/>
        <end position="181"/>
    </location>
</feature>
<evidence type="ECO:0000259" key="1">
    <source>
        <dbReference type="Pfam" id="PF10979"/>
    </source>
</evidence>
<protein>
    <submittedName>
        <fullName evidence="3">Uncharacterized protein</fullName>
    </submittedName>
</protein>
<proteinExistence type="predicted"/>
<dbReference type="Pfam" id="PF10979">
    <property type="entry name" value="DUF2786"/>
    <property type="match status" value="1"/>
</dbReference>
<dbReference type="Proteomes" id="UP000199584">
    <property type="component" value="Unassembled WGS sequence"/>
</dbReference>
<gene>
    <name evidence="3" type="ORF">SAMN05660706_11441</name>
</gene>